<evidence type="ECO:0000256" key="1">
    <source>
        <dbReference type="ARBA" id="ARBA00001974"/>
    </source>
</evidence>
<dbReference type="InterPro" id="IPR006058">
    <property type="entry name" value="2Fe2S_fd_BS"/>
</dbReference>
<dbReference type="PRINTS" id="PR00410">
    <property type="entry name" value="PHEHYDRXLASE"/>
</dbReference>
<dbReference type="Pfam" id="PF00970">
    <property type="entry name" value="FAD_binding_6"/>
    <property type="match status" value="1"/>
</dbReference>
<dbReference type="Pfam" id="PF00175">
    <property type="entry name" value="NAD_binding_1"/>
    <property type="match status" value="1"/>
</dbReference>
<reference evidence="5 6" key="1">
    <citation type="submission" date="2016-10" db="EMBL/GenBank/DDBJ databases">
        <title>Complete genome sequences of three Cupriavidus strains isolated from various Malaysian environments.</title>
        <authorList>
            <person name="Abdullah A.A.-A."/>
            <person name="Shafie N.A.H."/>
            <person name="Lau N.S."/>
        </authorList>
    </citation>
    <scope>NUCLEOTIDE SEQUENCE [LARGE SCALE GENOMIC DNA]</scope>
    <source>
        <strain evidence="5 6">USMAA1020</strain>
    </source>
</reference>
<keyword evidence="2" id="KW-0408">Iron</keyword>
<evidence type="ECO:0000256" key="2">
    <source>
        <dbReference type="ARBA" id="ARBA00022714"/>
    </source>
</evidence>
<dbReference type="PROSITE" id="PS51085">
    <property type="entry name" value="2FE2S_FER_2"/>
    <property type="match status" value="1"/>
</dbReference>
<dbReference type="InterPro" id="IPR017927">
    <property type="entry name" value="FAD-bd_FR_type"/>
</dbReference>
<dbReference type="InterPro" id="IPR050415">
    <property type="entry name" value="MRET"/>
</dbReference>
<dbReference type="PROSITE" id="PS00197">
    <property type="entry name" value="2FE2S_FER_1"/>
    <property type="match status" value="1"/>
</dbReference>
<dbReference type="Proteomes" id="UP000177515">
    <property type="component" value="Chromosome 2"/>
</dbReference>
<dbReference type="InterPro" id="IPR001433">
    <property type="entry name" value="OxRdtase_FAD/NAD-bd"/>
</dbReference>
<dbReference type="SUPFAM" id="SSF54292">
    <property type="entry name" value="2Fe-2S ferredoxin-like"/>
    <property type="match status" value="1"/>
</dbReference>
<keyword evidence="6" id="KW-1185">Reference proteome</keyword>
<organism evidence="5 6">
    <name type="scientific">Cupriavidus malaysiensis</name>
    <dbReference type="NCBI Taxonomy" id="367825"/>
    <lineage>
        <taxon>Bacteria</taxon>
        <taxon>Pseudomonadati</taxon>
        <taxon>Pseudomonadota</taxon>
        <taxon>Betaproteobacteria</taxon>
        <taxon>Burkholderiales</taxon>
        <taxon>Burkholderiaceae</taxon>
        <taxon>Cupriavidus</taxon>
    </lineage>
</organism>
<dbReference type="InterPro" id="IPR008333">
    <property type="entry name" value="Cbr1-like_FAD-bd_dom"/>
</dbReference>
<dbReference type="PANTHER" id="PTHR47354">
    <property type="entry name" value="NADH OXIDOREDUCTASE HCR"/>
    <property type="match status" value="1"/>
</dbReference>
<keyword evidence="2" id="KW-0479">Metal-binding</keyword>
<dbReference type="EMBL" id="CP017755">
    <property type="protein sequence ID" value="AOZ09121.1"/>
    <property type="molecule type" value="Genomic_DNA"/>
</dbReference>
<dbReference type="InterPro" id="IPR036010">
    <property type="entry name" value="2Fe-2S_ferredoxin-like_sf"/>
</dbReference>
<dbReference type="CDD" id="cd06187">
    <property type="entry name" value="O2ase_reductase_like"/>
    <property type="match status" value="1"/>
</dbReference>
<dbReference type="SUPFAM" id="SSF63380">
    <property type="entry name" value="Riboflavin synthase domain-like"/>
    <property type="match status" value="1"/>
</dbReference>
<comment type="cofactor">
    <cofactor evidence="1">
        <name>FAD</name>
        <dbReference type="ChEBI" id="CHEBI:57692"/>
    </cofactor>
</comment>
<evidence type="ECO:0000259" key="3">
    <source>
        <dbReference type="PROSITE" id="PS51085"/>
    </source>
</evidence>
<keyword evidence="2" id="KW-0001">2Fe-2S</keyword>
<evidence type="ECO:0000313" key="5">
    <source>
        <dbReference type="EMBL" id="AOZ09121.1"/>
    </source>
</evidence>
<evidence type="ECO:0000259" key="4">
    <source>
        <dbReference type="PROSITE" id="PS51384"/>
    </source>
</evidence>
<feature type="domain" description="2Fe-2S ferredoxin-type" evidence="3">
    <location>
        <begin position="1"/>
        <end position="89"/>
    </location>
</feature>
<dbReference type="Gene3D" id="3.10.20.30">
    <property type="match status" value="1"/>
</dbReference>
<dbReference type="SUPFAM" id="SSF52343">
    <property type="entry name" value="Ferredoxin reductase-like, C-terminal NADP-linked domain"/>
    <property type="match status" value="1"/>
</dbReference>
<dbReference type="RefSeq" id="WP_071039738.1">
    <property type="nucleotide sequence ID" value="NZ_CP017755.1"/>
</dbReference>
<keyword evidence="2" id="KW-0411">Iron-sulfur</keyword>
<dbReference type="InterPro" id="IPR039261">
    <property type="entry name" value="FNR_nucleotide-bd"/>
</dbReference>
<evidence type="ECO:0000313" key="6">
    <source>
        <dbReference type="Proteomes" id="UP000177515"/>
    </source>
</evidence>
<protein>
    <submittedName>
        <fullName evidence="5">Naphthalene 1,2-dioxygenase</fullName>
    </submittedName>
</protein>
<dbReference type="InterPro" id="IPR017938">
    <property type="entry name" value="Riboflavin_synthase-like_b-brl"/>
</dbReference>
<dbReference type="Gene3D" id="3.40.50.80">
    <property type="entry name" value="Nucleotide-binding domain of ferredoxin-NADP reductase (FNR) module"/>
    <property type="match status" value="1"/>
</dbReference>
<dbReference type="Pfam" id="PF00111">
    <property type="entry name" value="Fer2"/>
    <property type="match status" value="1"/>
</dbReference>
<feature type="domain" description="FAD-binding FR-type" evidence="4">
    <location>
        <begin position="96"/>
        <end position="193"/>
    </location>
</feature>
<sequence>MRLTLQPLQRALEVPAGTNLLEALRAHEIPVSYSCMAGRCGTCRCRLAAGKVRVADGAGAAAEICAGQQILACQATLVEDCAVELPEIDEVVVHPARLLKATVTAIEALTHDIRRLRLRLNKPFAFSPGQYAMLQFTPQHARPYSMAVTPNPDEIEFHVRLVPGGRVTAYIAGALKVGDAVRVGGPLGTAYLRRKTTGPILCVAGGTGLAPVLSILRGMAEAGMDNDVHVYFGARSQRDVYGQPWLQALRRELPGLACHVVVADGAPAPGDGYRGGLVTQAVDDDWPALPGWTAYLAGAPAMVEAASALLQRKGVAPASIHADAFHASGD</sequence>
<proteinExistence type="predicted"/>
<dbReference type="InterPro" id="IPR012675">
    <property type="entry name" value="Beta-grasp_dom_sf"/>
</dbReference>
<dbReference type="InterPro" id="IPR001041">
    <property type="entry name" value="2Fe-2S_ferredoxin-type"/>
</dbReference>
<name>A0ABN4TW99_9BURK</name>
<dbReference type="PROSITE" id="PS51384">
    <property type="entry name" value="FAD_FR"/>
    <property type="match status" value="1"/>
</dbReference>
<dbReference type="Gene3D" id="2.40.30.10">
    <property type="entry name" value="Translation factors"/>
    <property type="match status" value="1"/>
</dbReference>
<accession>A0ABN4TW99</accession>
<gene>
    <name evidence="5" type="ORF">BKK80_25160</name>
</gene>
<dbReference type="PANTHER" id="PTHR47354:SF5">
    <property type="entry name" value="PROTEIN RFBI"/>
    <property type="match status" value="1"/>
</dbReference>
<dbReference type="CDD" id="cd00207">
    <property type="entry name" value="fer2"/>
    <property type="match status" value="1"/>
</dbReference>